<organism evidence="2">
    <name type="scientific">Muromegalovirus muridbeta1</name>
    <dbReference type="NCBI Taxonomy" id="3050323"/>
    <lineage>
        <taxon>Viruses</taxon>
        <taxon>Duplodnaviria</taxon>
        <taxon>Heunggongvirae</taxon>
        <taxon>Peploviricota</taxon>
        <taxon>Herviviricetes</taxon>
        <taxon>Herpesvirales</taxon>
        <taxon>Orthoherpesviridae</taxon>
        <taxon>Betaherpesvirinae</taxon>
        <taxon>Muromegalovirus</taxon>
    </lineage>
</organism>
<reference evidence="2" key="1">
    <citation type="submission" date="2024-05" db="EMBL/GenBank/DDBJ databases">
        <title>Fine-tuning the evolutionary stability and environmental longevity of recombinant transmissible vaccines.</title>
        <authorList>
            <person name="Chan B."/>
            <person name="Nuismer S.L."/>
            <person name="Nichols J."/>
            <person name="Davison A.J."/>
            <person name="Alqirbi H."/>
            <person name="Jarvis M.A."/>
            <person name="Redwood A.J."/>
        </authorList>
    </citation>
    <scope>NUCLEOTIDE SEQUENCE</scope>
    <source>
        <strain evidence="2">K181</strain>
    </source>
</reference>
<dbReference type="EMBL" id="PP756680">
    <property type="protein sequence ID" value="XAO37364.1"/>
    <property type="molecule type" value="Genomic_DNA"/>
</dbReference>
<feature type="region of interest" description="Disordered" evidence="1">
    <location>
        <begin position="198"/>
        <end position="226"/>
    </location>
</feature>
<protein>
    <submittedName>
        <fullName evidence="2">Membrane protein m39</fullName>
    </submittedName>
</protein>
<dbReference type="EMBL" id="PP756679">
    <property type="protein sequence ID" value="XAO37224.1"/>
    <property type="molecule type" value="Genomic_DNA"/>
</dbReference>
<gene>
    <name evidence="2" type="primary">m39</name>
</gene>
<proteinExistence type="predicted"/>
<evidence type="ECO:0000256" key="1">
    <source>
        <dbReference type="SAM" id="MobiDB-lite"/>
    </source>
</evidence>
<dbReference type="EMBL" id="PP756681">
    <property type="protein sequence ID" value="XAO37504.1"/>
    <property type="molecule type" value="Genomic_DNA"/>
</dbReference>
<name>A0AAU6W6I8_9BETA</name>
<feature type="compositionally biased region" description="Acidic residues" evidence="1">
    <location>
        <begin position="216"/>
        <end position="226"/>
    </location>
</feature>
<dbReference type="EMBL" id="PP756678">
    <property type="protein sequence ID" value="XAO37084.1"/>
    <property type="molecule type" value="Genomic_DNA"/>
</dbReference>
<evidence type="ECO:0000313" key="2">
    <source>
        <dbReference type="EMBL" id="XAO37084.1"/>
    </source>
</evidence>
<accession>A0AAU6W6I8</accession>
<sequence length="238" mass="25600">MLCAQLLGILFGATHLLVRGEDAVRIFVRGKERVITTYRYGIDKMPEFTNGSSMCCGQCDLIGHNTIVRQGLAPEYAVLCVIGGFTAGVFFAFLVDRIVGSPLPVTFAEGGRALLASAFPFLRKKWYSDEALSPTVQVVCTDLDPEIGLPQQSHPPPPPPAAAKVFVGGDLSKKSKARQAVAIADALEMQMMRSAGAHGGAAGGQYPLSRFQPQQSDEDDDYDGVDDGCYENVTVHNF</sequence>